<dbReference type="Pfam" id="PF02470">
    <property type="entry name" value="MlaD"/>
    <property type="match status" value="3"/>
</dbReference>
<feature type="domain" description="Mce/MlaD" evidence="8">
    <location>
        <begin position="51"/>
        <end position="143"/>
    </location>
</feature>
<evidence type="ECO:0000256" key="7">
    <source>
        <dbReference type="SAM" id="Phobius"/>
    </source>
</evidence>
<evidence type="ECO:0000313" key="10">
    <source>
        <dbReference type="Proteomes" id="UP001367030"/>
    </source>
</evidence>
<reference evidence="9 10" key="1">
    <citation type="submission" date="2024-03" db="EMBL/GenBank/DDBJ databases">
        <title>Novel species of the genus Variovorax.</title>
        <authorList>
            <person name="Liu Q."/>
            <person name="Xin Y.-H."/>
        </authorList>
    </citation>
    <scope>NUCLEOTIDE SEQUENCE [LARGE SCALE GENOMIC DNA]</scope>
    <source>
        <strain evidence="9 10">KACC 18901</strain>
    </source>
</reference>
<gene>
    <name evidence="9" type="ORF">WKW79_01185</name>
</gene>
<keyword evidence="3" id="KW-0997">Cell inner membrane</keyword>
<evidence type="ECO:0000313" key="9">
    <source>
        <dbReference type="EMBL" id="MEJ8853160.1"/>
    </source>
</evidence>
<keyword evidence="6 7" id="KW-0472">Membrane</keyword>
<organism evidence="9 10">
    <name type="scientific">Variovorax robiniae</name>
    <dbReference type="NCBI Taxonomy" id="1836199"/>
    <lineage>
        <taxon>Bacteria</taxon>
        <taxon>Pseudomonadati</taxon>
        <taxon>Pseudomonadota</taxon>
        <taxon>Betaproteobacteria</taxon>
        <taxon>Burkholderiales</taxon>
        <taxon>Comamonadaceae</taxon>
        <taxon>Variovorax</taxon>
    </lineage>
</organism>
<evidence type="ECO:0000256" key="6">
    <source>
        <dbReference type="ARBA" id="ARBA00023136"/>
    </source>
</evidence>
<feature type="transmembrane region" description="Helical" evidence="7">
    <location>
        <begin position="28"/>
        <end position="49"/>
    </location>
</feature>
<dbReference type="InterPro" id="IPR051800">
    <property type="entry name" value="PqiA-PqiB_transport"/>
</dbReference>
<name>A0ABU8X225_9BURK</name>
<protein>
    <submittedName>
        <fullName evidence="9">MlaD family protein</fullName>
    </submittedName>
</protein>
<keyword evidence="4 7" id="KW-0812">Transmembrane</keyword>
<dbReference type="Proteomes" id="UP001367030">
    <property type="component" value="Unassembled WGS sequence"/>
</dbReference>
<evidence type="ECO:0000256" key="4">
    <source>
        <dbReference type="ARBA" id="ARBA00022692"/>
    </source>
</evidence>
<dbReference type="PANTHER" id="PTHR30462:SF2">
    <property type="entry name" value="INTERMEMBRANE TRANSPORT PROTEIN PQIB"/>
    <property type="match status" value="1"/>
</dbReference>
<evidence type="ECO:0000256" key="1">
    <source>
        <dbReference type="ARBA" id="ARBA00004533"/>
    </source>
</evidence>
<comment type="subcellular location">
    <subcellularLocation>
        <location evidence="1">Cell inner membrane</location>
    </subcellularLocation>
</comment>
<evidence type="ECO:0000256" key="2">
    <source>
        <dbReference type="ARBA" id="ARBA00022475"/>
    </source>
</evidence>
<dbReference type="InterPro" id="IPR003399">
    <property type="entry name" value="Mce/MlaD"/>
</dbReference>
<accession>A0ABU8X225</accession>
<comment type="caution">
    <text evidence="9">The sequence shown here is derived from an EMBL/GenBank/DDBJ whole genome shotgun (WGS) entry which is preliminary data.</text>
</comment>
<dbReference type="EMBL" id="JBBKZS010000001">
    <property type="protein sequence ID" value="MEJ8853160.1"/>
    <property type="molecule type" value="Genomic_DNA"/>
</dbReference>
<proteinExistence type="predicted"/>
<keyword evidence="2" id="KW-1003">Cell membrane</keyword>
<dbReference type="PANTHER" id="PTHR30462">
    <property type="entry name" value="INTERMEMBRANE TRANSPORT PROTEIN PQIB-RELATED"/>
    <property type="match status" value="1"/>
</dbReference>
<evidence type="ECO:0000256" key="5">
    <source>
        <dbReference type="ARBA" id="ARBA00022989"/>
    </source>
</evidence>
<dbReference type="RefSeq" id="WP_340333268.1">
    <property type="nucleotide sequence ID" value="NZ_JBBKZS010000001.1"/>
</dbReference>
<sequence length="550" mass="59948">MSDPEPSKSQPVLDRPQVRRRRNWLPSLVWFIPVIAALVGIALVARLVFDRGPTIEIAFKSAEGLEAGKTAVKYKDVQIGTVQSIRLSRDRSAVRVKVQLAKDADSFTATDTRYWVVRPRLDTSGISGLGTLLSGAYIEADAGSSAETTSDFTGLEVPPIVTRDSSGRQFLLRASNIGSLDVGSPVYFRRIKVGQVAAFQLDGDGGGVTLRVFVNEPYDKFVGVNTRFWHASGIDVSLSAGGINVRTQSLASILLGGIAFQAPDNEMGPRASENTAYVLAADEGTAMKPQDGPSQTMLLHFNQSLRGLEPGAPVDFRGVVIGEVKSIGVEFDRSEREFRMPVLVQIYPDRLRRRAGNIDTGLPESAANSATQEARLRFLINKGLRAQLRNGNLLTGQMYVALDFFPKEPTLKVDVNASPIELPTVKGSFEDLQSQMQEIATKVNKIPFDELGRDARVTLATLNKTLAGAEKLAASLNNNVSPEMTAALKDVRKTVDSANNLLQSDTGLQQDLRQTLQELTRAAGSMRVLTDYLERHPESLLRGKPDDTKK</sequence>
<evidence type="ECO:0000256" key="3">
    <source>
        <dbReference type="ARBA" id="ARBA00022519"/>
    </source>
</evidence>
<feature type="domain" description="Mce/MlaD" evidence="8">
    <location>
        <begin position="168"/>
        <end position="227"/>
    </location>
</feature>
<keyword evidence="5 7" id="KW-1133">Transmembrane helix</keyword>
<evidence type="ECO:0000259" key="8">
    <source>
        <dbReference type="Pfam" id="PF02470"/>
    </source>
</evidence>
<feature type="domain" description="Mce/MlaD" evidence="8">
    <location>
        <begin position="295"/>
        <end position="404"/>
    </location>
</feature>
<keyword evidence="10" id="KW-1185">Reference proteome</keyword>